<dbReference type="PROSITE" id="PS51910">
    <property type="entry name" value="GH18_2"/>
    <property type="match status" value="1"/>
</dbReference>
<evidence type="ECO:0000313" key="4">
    <source>
        <dbReference type="Proteomes" id="UP001153714"/>
    </source>
</evidence>
<reference evidence="3" key="2">
    <citation type="submission" date="2022-10" db="EMBL/GenBank/DDBJ databases">
        <authorList>
            <consortium name="ENA_rothamsted_submissions"/>
            <consortium name="culmorum"/>
            <person name="King R."/>
        </authorList>
    </citation>
    <scope>NUCLEOTIDE SEQUENCE</scope>
</reference>
<dbReference type="PANTHER" id="PTHR11177:SF360">
    <property type="entry name" value="CHITINASE 4-RELATED"/>
    <property type="match status" value="1"/>
</dbReference>
<proteinExistence type="predicted"/>
<dbReference type="EMBL" id="OU893335">
    <property type="protein sequence ID" value="CAG9792357.1"/>
    <property type="molecule type" value="Genomic_DNA"/>
</dbReference>
<dbReference type="GO" id="GO:0008061">
    <property type="term" value="F:chitin binding"/>
    <property type="evidence" value="ECO:0007669"/>
    <property type="project" value="InterPro"/>
</dbReference>
<dbReference type="GO" id="GO:0005576">
    <property type="term" value="C:extracellular region"/>
    <property type="evidence" value="ECO:0007669"/>
    <property type="project" value="TreeGrafter"/>
</dbReference>
<evidence type="ECO:0000259" key="2">
    <source>
        <dbReference type="PROSITE" id="PS51910"/>
    </source>
</evidence>
<feature type="signal peptide" evidence="1">
    <location>
        <begin position="1"/>
        <end position="27"/>
    </location>
</feature>
<dbReference type="PANTHER" id="PTHR11177">
    <property type="entry name" value="CHITINASE"/>
    <property type="match status" value="1"/>
</dbReference>
<dbReference type="GO" id="GO:0004568">
    <property type="term" value="F:chitinase activity"/>
    <property type="evidence" value="ECO:0007669"/>
    <property type="project" value="TreeGrafter"/>
</dbReference>
<dbReference type="InterPro" id="IPR017853">
    <property type="entry name" value="GH"/>
</dbReference>
<dbReference type="GO" id="GO:0005975">
    <property type="term" value="P:carbohydrate metabolic process"/>
    <property type="evidence" value="ECO:0007669"/>
    <property type="project" value="InterPro"/>
</dbReference>
<protein>
    <recommendedName>
        <fullName evidence="2">GH18 domain-containing protein</fullName>
    </recommendedName>
</protein>
<dbReference type="Proteomes" id="UP001153714">
    <property type="component" value="Chromosome 4"/>
</dbReference>
<dbReference type="InterPro" id="IPR011583">
    <property type="entry name" value="Chitinase_II/V-like_cat"/>
</dbReference>
<dbReference type="InterPro" id="IPR050314">
    <property type="entry name" value="Glycosyl_Hydrlase_18"/>
</dbReference>
<reference evidence="3" key="1">
    <citation type="submission" date="2021-12" db="EMBL/GenBank/DDBJ databases">
        <authorList>
            <person name="King R."/>
        </authorList>
    </citation>
    <scope>NUCLEOTIDE SEQUENCE</scope>
</reference>
<keyword evidence="1" id="KW-0732">Signal</keyword>
<dbReference type="OrthoDB" id="73875at2759"/>
<keyword evidence="4" id="KW-1185">Reference proteome</keyword>
<dbReference type="AlphaFoldDB" id="A0A9N9R897"/>
<sequence>MIFLLIRYKMIIFGVLALLSAIGAIHGKENVVACYYGTWAAYRPGLGNFAVDNVDPFLCTHLFYAFAGIDTEGTIISLDPYLELPENRDNFRKFNGLKKKNPRLKTVLAVGGWSQGSSKFSVMAASPALRKNFIDSGLQMLRDYGFDGLSIDWLYPNGRDTVHHRADIDNFTQLLKEIKEEFDKHGLILTAAVASHEQGASLSYDVPSIAK</sequence>
<dbReference type="SMART" id="SM00636">
    <property type="entry name" value="Glyco_18"/>
    <property type="match status" value="1"/>
</dbReference>
<dbReference type="InterPro" id="IPR001223">
    <property type="entry name" value="Glyco_hydro18_cat"/>
</dbReference>
<feature type="domain" description="GH18" evidence="2">
    <location>
        <begin position="30"/>
        <end position="211"/>
    </location>
</feature>
<dbReference type="SUPFAM" id="SSF51445">
    <property type="entry name" value="(Trans)glycosidases"/>
    <property type="match status" value="1"/>
</dbReference>
<organism evidence="3 4">
    <name type="scientific">Diatraea saccharalis</name>
    <name type="common">sugarcane borer</name>
    <dbReference type="NCBI Taxonomy" id="40085"/>
    <lineage>
        <taxon>Eukaryota</taxon>
        <taxon>Metazoa</taxon>
        <taxon>Ecdysozoa</taxon>
        <taxon>Arthropoda</taxon>
        <taxon>Hexapoda</taxon>
        <taxon>Insecta</taxon>
        <taxon>Pterygota</taxon>
        <taxon>Neoptera</taxon>
        <taxon>Endopterygota</taxon>
        <taxon>Lepidoptera</taxon>
        <taxon>Glossata</taxon>
        <taxon>Ditrysia</taxon>
        <taxon>Pyraloidea</taxon>
        <taxon>Crambidae</taxon>
        <taxon>Crambinae</taxon>
        <taxon>Diatraea</taxon>
    </lineage>
</organism>
<dbReference type="GO" id="GO:0006032">
    <property type="term" value="P:chitin catabolic process"/>
    <property type="evidence" value="ECO:0007669"/>
    <property type="project" value="TreeGrafter"/>
</dbReference>
<name>A0A9N9R897_9NEOP</name>
<evidence type="ECO:0000256" key="1">
    <source>
        <dbReference type="SAM" id="SignalP"/>
    </source>
</evidence>
<dbReference type="Gene3D" id="3.20.20.80">
    <property type="entry name" value="Glycosidases"/>
    <property type="match status" value="1"/>
</dbReference>
<feature type="chain" id="PRO_5040499174" description="GH18 domain-containing protein" evidence="1">
    <location>
        <begin position="28"/>
        <end position="211"/>
    </location>
</feature>
<accession>A0A9N9R897</accession>
<evidence type="ECO:0000313" key="3">
    <source>
        <dbReference type="EMBL" id="CAG9792357.1"/>
    </source>
</evidence>
<gene>
    <name evidence="3" type="ORF">DIATSA_LOCUS9897</name>
</gene>
<dbReference type="Pfam" id="PF00704">
    <property type="entry name" value="Glyco_hydro_18"/>
    <property type="match status" value="1"/>
</dbReference>